<evidence type="ECO:0000313" key="2">
    <source>
        <dbReference type="EMBL" id="GAC51049.1"/>
    </source>
</evidence>
<dbReference type="EMBL" id="BANR01000039">
    <property type="protein sequence ID" value="GAC51049.1"/>
    <property type="molecule type" value="Genomic_DNA"/>
</dbReference>
<proteinExistence type="predicted"/>
<dbReference type="Gene3D" id="2.30.40.10">
    <property type="entry name" value="Urease, subunit C, domain 1"/>
    <property type="match status" value="1"/>
</dbReference>
<dbReference type="OrthoDB" id="3173428at2"/>
<name>L7KR23_9ACTN</name>
<protein>
    <submittedName>
        <fullName evidence="2">Putative hydrolase</fullName>
    </submittedName>
</protein>
<dbReference type="AlphaFoldDB" id="L7KR23"/>
<keyword evidence="3" id="KW-1185">Reference proteome</keyword>
<dbReference type="RefSeq" id="WP_005180042.1">
    <property type="nucleotide sequence ID" value="NZ_BANR01000039.1"/>
</dbReference>
<sequence>MSAQNAADTVLRGGSVLDLSDWKPGDRASAEWLASRPRAIAIRTGEIVALGADAEAMIGERTTVVELDGATVIPGINDGHLHFTAYSVTTHTYVKMGTDIFTDVAQLPQFLTKDTIDPSGWIRGHGWDGLVLGRNLTAADIDAALELNGIAGTPVVLFDWSGHSLTANSVALELAGITTDTPDPVGGVIVRDAQGNPEGFLTDAAIAPMIGTVPPVPHEQLFDAYRAGQADLHALGITALTEPGLGPGHVSLLDGSGSTDALDALGTFAENHELTMRVSVLVLPVGTGGCNAADVRKHLDVGLAHAYDDRAIDPRRLKIVGVKVFADGTPQNGTTWHKEPVHEHNTVGHRCGHLVIAGDSDGDKVAELKDIIRAVDDAGLQIGVHSIGDQTVETVIDLIAEIAPHSPARHYLIHTTELYPSGMKTLVDNGIGACFNPVIISTFATTLPEERVRRTEPIGSTLRAGVRPGITSDAPVVPPDWRPAVAYAVSRSHCWDGPVPDDDTEGITTLDALALLTREAAYREHSEDWRGTLAVGQRADLAVLDGTWPDDPDVHTLIGRPISMTMVDGAVVHRRAP</sequence>
<dbReference type="PANTHER" id="PTHR22642:SF2">
    <property type="entry name" value="PROTEIN LONG AFTER FAR-RED 3"/>
    <property type="match status" value="1"/>
</dbReference>
<dbReference type="InterPro" id="IPR013108">
    <property type="entry name" value="Amidohydro_3"/>
</dbReference>
<dbReference type="CDD" id="cd01300">
    <property type="entry name" value="YtcJ_like"/>
    <property type="match status" value="1"/>
</dbReference>
<dbReference type="Gene3D" id="3.10.310.70">
    <property type="match status" value="1"/>
</dbReference>
<evidence type="ECO:0000313" key="3">
    <source>
        <dbReference type="Proteomes" id="UP000010988"/>
    </source>
</evidence>
<gene>
    <name evidence="2" type="ORF">GOACH_39_00070</name>
</gene>
<dbReference type="eggNOG" id="COG1574">
    <property type="taxonomic scope" value="Bacteria"/>
</dbReference>
<dbReference type="SUPFAM" id="SSF51556">
    <property type="entry name" value="Metallo-dependent hydrolases"/>
    <property type="match status" value="1"/>
</dbReference>
<reference evidence="2 3" key="1">
    <citation type="submission" date="2012-12" db="EMBL/GenBank/DDBJ databases">
        <title>Whole genome shotgun sequence of Gordonia aichiensis NBRC 108223.</title>
        <authorList>
            <person name="Isaki-Nakamura S."/>
            <person name="Hosoyama A."/>
            <person name="Tsuchikane K."/>
            <person name="Ando Y."/>
            <person name="Baba S."/>
            <person name="Ohji S."/>
            <person name="Hamada M."/>
            <person name="Tamura T."/>
            <person name="Yamazoe A."/>
            <person name="Yamazaki S."/>
            <person name="Fujita N."/>
        </authorList>
    </citation>
    <scope>NUCLEOTIDE SEQUENCE [LARGE SCALE GENOMIC DNA]</scope>
    <source>
        <strain evidence="2 3">NBRC 108223</strain>
    </source>
</reference>
<dbReference type="Pfam" id="PF07969">
    <property type="entry name" value="Amidohydro_3"/>
    <property type="match status" value="1"/>
</dbReference>
<organism evidence="2 3">
    <name type="scientific">Gordonia aichiensis NBRC 108223</name>
    <dbReference type="NCBI Taxonomy" id="1220583"/>
    <lineage>
        <taxon>Bacteria</taxon>
        <taxon>Bacillati</taxon>
        <taxon>Actinomycetota</taxon>
        <taxon>Actinomycetes</taxon>
        <taxon>Mycobacteriales</taxon>
        <taxon>Gordoniaceae</taxon>
        <taxon>Gordonia</taxon>
    </lineage>
</organism>
<dbReference type="SUPFAM" id="SSF51338">
    <property type="entry name" value="Composite domain of metallo-dependent hydrolases"/>
    <property type="match status" value="1"/>
</dbReference>
<evidence type="ECO:0000259" key="1">
    <source>
        <dbReference type="Pfam" id="PF07969"/>
    </source>
</evidence>
<dbReference type="Gene3D" id="3.20.20.140">
    <property type="entry name" value="Metal-dependent hydrolases"/>
    <property type="match status" value="1"/>
</dbReference>
<dbReference type="GO" id="GO:0016810">
    <property type="term" value="F:hydrolase activity, acting on carbon-nitrogen (but not peptide) bonds"/>
    <property type="evidence" value="ECO:0007669"/>
    <property type="project" value="InterPro"/>
</dbReference>
<dbReference type="InterPro" id="IPR032466">
    <property type="entry name" value="Metal_Hydrolase"/>
</dbReference>
<keyword evidence="2" id="KW-0378">Hydrolase</keyword>
<dbReference type="InterPro" id="IPR033932">
    <property type="entry name" value="YtcJ-like"/>
</dbReference>
<feature type="domain" description="Amidohydrolase 3" evidence="1">
    <location>
        <begin position="64"/>
        <end position="573"/>
    </location>
</feature>
<dbReference type="InterPro" id="IPR011059">
    <property type="entry name" value="Metal-dep_hydrolase_composite"/>
</dbReference>
<dbReference type="Proteomes" id="UP000010988">
    <property type="component" value="Unassembled WGS sequence"/>
</dbReference>
<comment type="caution">
    <text evidence="2">The sequence shown here is derived from an EMBL/GenBank/DDBJ whole genome shotgun (WGS) entry which is preliminary data.</text>
</comment>
<dbReference type="PANTHER" id="PTHR22642">
    <property type="entry name" value="IMIDAZOLONEPROPIONASE"/>
    <property type="match status" value="1"/>
</dbReference>
<dbReference type="STRING" id="1220583.GOACH_39_00070"/>
<accession>L7KR23</accession>